<dbReference type="AlphaFoldDB" id="A0A411YBC2"/>
<dbReference type="EMBL" id="CP036402">
    <property type="protein sequence ID" value="QBI18500.1"/>
    <property type="molecule type" value="Genomic_DNA"/>
</dbReference>
<name>A0A411YBC2_9ACTN</name>
<feature type="domain" description="SpoVT-AbrB" evidence="2">
    <location>
        <begin position="91"/>
        <end position="136"/>
    </location>
</feature>
<evidence type="ECO:0000313" key="4">
    <source>
        <dbReference type="Proteomes" id="UP000291469"/>
    </source>
</evidence>
<dbReference type="InterPro" id="IPR007159">
    <property type="entry name" value="SpoVT-AbrB_dom"/>
</dbReference>
<evidence type="ECO:0000313" key="3">
    <source>
        <dbReference type="EMBL" id="QBI18500.1"/>
    </source>
</evidence>
<dbReference type="KEGG" id="erz:ER308_02230"/>
<protein>
    <recommendedName>
        <fullName evidence="2">SpoVT-AbrB domain-containing protein</fullName>
    </recommendedName>
</protein>
<feature type="compositionally biased region" description="Basic residues" evidence="1">
    <location>
        <begin position="1"/>
        <end position="10"/>
    </location>
</feature>
<reference evidence="3 4" key="1">
    <citation type="submission" date="2019-01" db="EMBL/GenBank/DDBJ databases">
        <title>Egibacter rhizosphaerae EGI 80759T.</title>
        <authorList>
            <person name="Chen D.-D."/>
            <person name="Tian Y."/>
            <person name="Jiao J.-Y."/>
            <person name="Zhang X.-T."/>
            <person name="Zhang Y.-G."/>
            <person name="Zhang Y."/>
            <person name="Xiao M."/>
            <person name="Shu W.-S."/>
            <person name="Li W.-J."/>
        </authorList>
    </citation>
    <scope>NUCLEOTIDE SEQUENCE [LARGE SCALE GENOMIC DNA]</scope>
    <source>
        <strain evidence="3 4">EGI 80759</strain>
    </source>
</reference>
<dbReference type="InterPro" id="IPR037914">
    <property type="entry name" value="SpoVT-AbrB_sf"/>
</dbReference>
<proteinExistence type="predicted"/>
<evidence type="ECO:0000256" key="1">
    <source>
        <dbReference type="SAM" id="MobiDB-lite"/>
    </source>
</evidence>
<accession>A0A411YBC2</accession>
<sequence>MPSPRWHAHRQFLTESQKPPRPTRGLAGRIGLAGRDRRRGAWAVAPVAQNVSRVDPDRDRAPPWGRATAIKMAPWHHIDGVHVGSMMSITVKVDPQGRVVIPQTERERLGLSDGGALELVSTPEGVLLERRRRATVTVDESGLPLVTVDELETVSNATTVEAIHAQRDRE</sequence>
<dbReference type="SUPFAM" id="SSF89447">
    <property type="entry name" value="AbrB/MazE/MraZ-like"/>
    <property type="match status" value="1"/>
</dbReference>
<organism evidence="3 4">
    <name type="scientific">Egibacter rhizosphaerae</name>
    <dbReference type="NCBI Taxonomy" id="1670831"/>
    <lineage>
        <taxon>Bacteria</taxon>
        <taxon>Bacillati</taxon>
        <taxon>Actinomycetota</taxon>
        <taxon>Nitriliruptoria</taxon>
        <taxon>Egibacterales</taxon>
        <taxon>Egibacteraceae</taxon>
        <taxon>Egibacter</taxon>
    </lineage>
</organism>
<keyword evidence="4" id="KW-1185">Reference proteome</keyword>
<dbReference type="Gene3D" id="2.10.260.10">
    <property type="match status" value="1"/>
</dbReference>
<dbReference type="OrthoDB" id="33406at2"/>
<dbReference type="SMART" id="SM00966">
    <property type="entry name" value="SpoVT_AbrB"/>
    <property type="match status" value="1"/>
</dbReference>
<gene>
    <name evidence="3" type="ORF">ER308_02230</name>
</gene>
<dbReference type="GO" id="GO:0003677">
    <property type="term" value="F:DNA binding"/>
    <property type="evidence" value="ECO:0007669"/>
    <property type="project" value="InterPro"/>
</dbReference>
<evidence type="ECO:0000259" key="2">
    <source>
        <dbReference type="SMART" id="SM00966"/>
    </source>
</evidence>
<feature type="region of interest" description="Disordered" evidence="1">
    <location>
        <begin position="1"/>
        <end position="28"/>
    </location>
</feature>
<dbReference type="Proteomes" id="UP000291469">
    <property type="component" value="Chromosome"/>
</dbReference>
<dbReference type="NCBIfam" id="TIGR01439">
    <property type="entry name" value="lp_hng_hel_AbrB"/>
    <property type="match status" value="1"/>
</dbReference>